<dbReference type="InterPro" id="IPR015421">
    <property type="entry name" value="PyrdxlP-dep_Trfase_major"/>
</dbReference>
<keyword evidence="4" id="KW-0663">Pyridoxal phosphate</keyword>
<dbReference type="InterPro" id="IPR004839">
    <property type="entry name" value="Aminotransferase_I/II_large"/>
</dbReference>
<evidence type="ECO:0000259" key="8">
    <source>
        <dbReference type="PROSITE" id="PS50949"/>
    </source>
</evidence>
<dbReference type="InterPro" id="IPR036388">
    <property type="entry name" value="WH-like_DNA-bd_sf"/>
</dbReference>
<evidence type="ECO:0000256" key="4">
    <source>
        <dbReference type="ARBA" id="ARBA00022898"/>
    </source>
</evidence>
<dbReference type="GO" id="GO:0003700">
    <property type="term" value="F:DNA-binding transcription factor activity"/>
    <property type="evidence" value="ECO:0007669"/>
    <property type="project" value="InterPro"/>
</dbReference>
<evidence type="ECO:0000256" key="1">
    <source>
        <dbReference type="ARBA" id="ARBA00001933"/>
    </source>
</evidence>
<keyword evidence="6" id="KW-0238">DNA-binding</keyword>
<dbReference type="InterPro" id="IPR015422">
    <property type="entry name" value="PyrdxlP-dep_Trfase_small"/>
</dbReference>
<dbReference type="RefSeq" id="WP_048313093.1">
    <property type="nucleotide sequence ID" value="NZ_CP119526.1"/>
</dbReference>
<organism evidence="9 10">
    <name type="scientific">Guptibacillus hwajinpoensis</name>
    <dbReference type="NCBI Taxonomy" id="208199"/>
    <lineage>
        <taxon>Bacteria</taxon>
        <taxon>Bacillati</taxon>
        <taxon>Bacillota</taxon>
        <taxon>Bacilli</taxon>
        <taxon>Bacillales</taxon>
        <taxon>Guptibacillaceae</taxon>
        <taxon>Guptibacillus</taxon>
    </lineage>
</organism>
<dbReference type="Pfam" id="PF00392">
    <property type="entry name" value="GntR"/>
    <property type="match status" value="1"/>
</dbReference>
<dbReference type="GO" id="GO:0003677">
    <property type="term" value="F:DNA binding"/>
    <property type="evidence" value="ECO:0007669"/>
    <property type="project" value="UniProtKB-KW"/>
</dbReference>
<evidence type="ECO:0000256" key="7">
    <source>
        <dbReference type="ARBA" id="ARBA00023163"/>
    </source>
</evidence>
<dbReference type="GO" id="GO:0008483">
    <property type="term" value="F:transaminase activity"/>
    <property type="evidence" value="ECO:0007669"/>
    <property type="project" value="UniProtKB-KW"/>
</dbReference>
<accession>A0A0J6CIU0</accession>
<keyword evidence="3" id="KW-0808">Transferase</keyword>
<comment type="cofactor">
    <cofactor evidence="1">
        <name>pyridoxal 5'-phosphate</name>
        <dbReference type="ChEBI" id="CHEBI:597326"/>
    </cofactor>
</comment>
<protein>
    <recommendedName>
        <fullName evidence="8">HTH gntR-type domain-containing protein</fullName>
    </recommendedName>
</protein>
<keyword evidence="7" id="KW-0804">Transcription</keyword>
<keyword evidence="3" id="KW-0032">Aminotransferase</keyword>
<dbReference type="GO" id="GO:0030170">
    <property type="term" value="F:pyridoxal phosphate binding"/>
    <property type="evidence" value="ECO:0007669"/>
    <property type="project" value="InterPro"/>
</dbReference>
<dbReference type="PANTHER" id="PTHR46577:SF2">
    <property type="entry name" value="TRANSCRIPTIONAL REGULATORY PROTEIN"/>
    <property type="match status" value="1"/>
</dbReference>
<comment type="similarity">
    <text evidence="2">In the C-terminal section; belongs to the class-I pyridoxal-phosphate-dependent aminotransferase family.</text>
</comment>
<dbReference type="SUPFAM" id="SSF46785">
    <property type="entry name" value="Winged helix' DNA-binding domain"/>
    <property type="match status" value="1"/>
</dbReference>
<proteinExistence type="inferred from homology"/>
<dbReference type="STRING" id="157733.AB986_18445"/>
<dbReference type="EMBL" id="LELK01000009">
    <property type="protein sequence ID" value="KMM36116.1"/>
    <property type="molecule type" value="Genomic_DNA"/>
</dbReference>
<dbReference type="Gene3D" id="1.10.10.10">
    <property type="entry name" value="Winged helix-like DNA-binding domain superfamily/Winged helix DNA-binding domain"/>
    <property type="match status" value="1"/>
</dbReference>
<dbReference type="Pfam" id="PF00155">
    <property type="entry name" value="Aminotran_1_2"/>
    <property type="match status" value="1"/>
</dbReference>
<evidence type="ECO:0000256" key="3">
    <source>
        <dbReference type="ARBA" id="ARBA00022576"/>
    </source>
</evidence>
<sequence length="470" mass="53196">MARFILNLESNKPLYKQIVDYYETSIINGSLQIGTSLPTERDLALKLGVNRSTVTTAYAELRANGLITSKQGSGTRVSKEAADLLPDHSITWSKLRNHHLVEDSSIFSKVTNYMNEPSFINFLSGSVAPDLCLARTASDLIPFATRSESYPPIASRVAQSLCYLLDGEVTPDNMVITSSLEHALLIAVKCFLNPGDTIAVEEPVNYSNLNMLLASGIKINWFSSERPLTNQLIEKENIQLVVTSSLYDHSTYTTSTIQKRKKLLSQCEKWNIPILELHDAQFFMQPSREKLRSYYELGQDRKMVLQIGHMTGISPGISIGWILGPENVIERVHDLQIQLSLNPPPILLELVENILNSDEMNDHFEKVSRELINRKQEVLHKLSTLQDHITILDQDDPTAIWFDFTPALNQHEVFDSLLEAKILLLIYGHDHAVRMKLPLSYVRKEALLEGTSRLIAVLNRLHIMQYAEIY</sequence>
<dbReference type="Proteomes" id="UP000035996">
    <property type="component" value="Unassembled WGS sequence"/>
</dbReference>
<dbReference type="CDD" id="cd07377">
    <property type="entry name" value="WHTH_GntR"/>
    <property type="match status" value="1"/>
</dbReference>
<evidence type="ECO:0000313" key="9">
    <source>
        <dbReference type="EMBL" id="KMM36116.1"/>
    </source>
</evidence>
<evidence type="ECO:0000313" key="10">
    <source>
        <dbReference type="Proteomes" id="UP000035996"/>
    </source>
</evidence>
<feature type="domain" description="HTH gntR-type" evidence="8">
    <location>
        <begin position="12"/>
        <end position="80"/>
    </location>
</feature>
<dbReference type="PRINTS" id="PR00035">
    <property type="entry name" value="HTHGNTR"/>
</dbReference>
<dbReference type="Gene3D" id="3.40.640.10">
    <property type="entry name" value="Type I PLP-dependent aspartate aminotransferase-like (Major domain)"/>
    <property type="match status" value="1"/>
</dbReference>
<dbReference type="PROSITE" id="PS50949">
    <property type="entry name" value="HTH_GNTR"/>
    <property type="match status" value="1"/>
</dbReference>
<comment type="caution">
    <text evidence="9">The sequence shown here is derived from an EMBL/GenBank/DDBJ whole genome shotgun (WGS) entry which is preliminary data.</text>
</comment>
<dbReference type="SMART" id="SM00345">
    <property type="entry name" value="HTH_GNTR"/>
    <property type="match status" value="1"/>
</dbReference>
<dbReference type="InterPro" id="IPR036390">
    <property type="entry name" value="WH_DNA-bd_sf"/>
</dbReference>
<dbReference type="InterPro" id="IPR051446">
    <property type="entry name" value="HTH_trans_reg/aminotransferase"/>
</dbReference>
<dbReference type="PANTHER" id="PTHR46577">
    <property type="entry name" value="HTH-TYPE TRANSCRIPTIONAL REGULATORY PROTEIN GABR"/>
    <property type="match status" value="1"/>
</dbReference>
<dbReference type="OrthoDB" id="9802328at2"/>
<reference evidence="9" key="1">
    <citation type="submission" date="2015-06" db="EMBL/GenBank/DDBJ databases">
        <authorList>
            <person name="Liu B."/>
            <person name="Wang J."/>
            <person name="Zhu Y."/>
            <person name="Liu G."/>
            <person name="Chen Q."/>
            <person name="Zheng C."/>
            <person name="Che J."/>
            <person name="Ge C."/>
            <person name="Shi H."/>
            <person name="Pan Z."/>
            <person name="Liu X."/>
        </authorList>
    </citation>
    <scope>NUCLEOTIDE SEQUENCE [LARGE SCALE GENOMIC DNA]</scope>
    <source>
        <strain evidence="9">DSM 16346</strain>
    </source>
</reference>
<keyword evidence="5" id="KW-0805">Transcription regulation</keyword>
<dbReference type="InterPro" id="IPR015424">
    <property type="entry name" value="PyrdxlP-dep_Trfase"/>
</dbReference>
<dbReference type="SUPFAM" id="SSF53383">
    <property type="entry name" value="PLP-dependent transferases"/>
    <property type="match status" value="1"/>
</dbReference>
<name>A0A0J6CIU0_9BACL</name>
<dbReference type="Gene3D" id="3.90.1150.10">
    <property type="entry name" value="Aspartate Aminotransferase, domain 1"/>
    <property type="match status" value="1"/>
</dbReference>
<dbReference type="AlphaFoldDB" id="A0A0J6CIU0"/>
<evidence type="ECO:0000256" key="6">
    <source>
        <dbReference type="ARBA" id="ARBA00023125"/>
    </source>
</evidence>
<gene>
    <name evidence="9" type="ORF">AB986_18445</name>
</gene>
<keyword evidence="10" id="KW-1185">Reference proteome</keyword>
<dbReference type="InterPro" id="IPR000524">
    <property type="entry name" value="Tscrpt_reg_HTH_GntR"/>
</dbReference>
<evidence type="ECO:0000256" key="2">
    <source>
        <dbReference type="ARBA" id="ARBA00005384"/>
    </source>
</evidence>
<evidence type="ECO:0000256" key="5">
    <source>
        <dbReference type="ARBA" id="ARBA00023015"/>
    </source>
</evidence>